<dbReference type="Proteomes" id="UP000807353">
    <property type="component" value="Unassembled WGS sequence"/>
</dbReference>
<keyword evidence="2" id="KW-1185">Reference proteome</keyword>
<evidence type="ECO:0000313" key="1">
    <source>
        <dbReference type="EMBL" id="KAF9468529.1"/>
    </source>
</evidence>
<dbReference type="AlphaFoldDB" id="A0A9P5YFW8"/>
<proteinExistence type="predicted"/>
<organism evidence="1 2">
    <name type="scientific">Collybia nuda</name>
    <dbReference type="NCBI Taxonomy" id="64659"/>
    <lineage>
        <taxon>Eukaryota</taxon>
        <taxon>Fungi</taxon>
        <taxon>Dikarya</taxon>
        <taxon>Basidiomycota</taxon>
        <taxon>Agaricomycotina</taxon>
        <taxon>Agaricomycetes</taxon>
        <taxon>Agaricomycetidae</taxon>
        <taxon>Agaricales</taxon>
        <taxon>Tricholomatineae</taxon>
        <taxon>Clitocybaceae</taxon>
        <taxon>Collybia</taxon>
    </lineage>
</organism>
<sequence>MSSTPSCSNLVKTMRSPNTVHLRSMERCTYRRPDRILWSCDRNAGYGCGFIGICNTTAMKTPRDISCRLHLSSPGASGELDGRGDLVPVYRIGSWSLGGSDGLWNWSAVTLNKYQLDTQRIYKASYGTKQQYSIGDPVQSRYRRVREEFRQKGLRYLAAGVVTLVVGMRDGSIQISPDVVNWQRVAYPSKEH</sequence>
<protein>
    <submittedName>
        <fullName evidence="1">Uncharacterized protein</fullName>
    </submittedName>
</protein>
<evidence type="ECO:0000313" key="2">
    <source>
        <dbReference type="Proteomes" id="UP000807353"/>
    </source>
</evidence>
<gene>
    <name evidence="1" type="ORF">BDZ94DRAFT_672219</name>
</gene>
<comment type="caution">
    <text evidence="1">The sequence shown here is derived from an EMBL/GenBank/DDBJ whole genome shotgun (WGS) entry which is preliminary data.</text>
</comment>
<accession>A0A9P5YFW8</accession>
<reference evidence="1" key="1">
    <citation type="submission" date="2020-11" db="EMBL/GenBank/DDBJ databases">
        <authorList>
            <consortium name="DOE Joint Genome Institute"/>
            <person name="Ahrendt S."/>
            <person name="Riley R."/>
            <person name="Andreopoulos W."/>
            <person name="Labutti K."/>
            <person name="Pangilinan J."/>
            <person name="Ruiz-Duenas F.J."/>
            <person name="Barrasa J.M."/>
            <person name="Sanchez-Garcia M."/>
            <person name="Camarero S."/>
            <person name="Miyauchi S."/>
            <person name="Serrano A."/>
            <person name="Linde D."/>
            <person name="Babiker R."/>
            <person name="Drula E."/>
            <person name="Ayuso-Fernandez I."/>
            <person name="Pacheco R."/>
            <person name="Padilla G."/>
            <person name="Ferreira P."/>
            <person name="Barriuso J."/>
            <person name="Kellner H."/>
            <person name="Castanera R."/>
            <person name="Alfaro M."/>
            <person name="Ramirez L."/>
            <person name="Pisabarro A.G."/>
            <person name="Kuo A."/>
            <person name="Tritt A."/>
            <person name="Lipzen A."/>
            <person name="He G."/>
            <person name="Yan M."/>
            <person name="Ng V."/>
            <person name="Cullen D."/>
            <person name="Martin F."/>
            <person name="Rosso M.-N."/>
            <person name="Henrissat B."/>
            <person name="Hibbett D."/>
            <person name="Martinez A.T."/>
            <person name="Grigoriev I.V."/>
        </authorList>
    </citation>
    <scope>NUCLEOTIDE SEQUENCE</scope>
    <source>
        <strain evidence="1">CBS 247.69</strain>
    </source>
</reference>
<name>A0A9P5YFW8_9AGAR</name>
<dbReference type="EMBL" id="MU150232">
    <property type="protein sequence ID" value="KAF9468529.1"/>
    <property type="molecule type" value="Genomic_DNA"/>
</dbReference>